<dbReference type="AlphaFoldDB" id="A0A9Q0ZXF6"/>
<feature type="domain" description="Retrotransposon gag" evidence="2">
    <location>
        <begin position="68"/>
        <end position="128"/>
    </location>
</feature>
<dbReference type="Proteomes" id="UP001151529">
    <property type="component" value="Chromosome 16"/>
</dbReference>
<dbReference type="InterPro" id="IPR005162">
    <property type="entry name" value="Retrotrans_gag_dom"/>
</dbReference>
<dbReference type="Pfam" id="PF03732">
    <property type="entry name" value="Retrotrans_gag"/>
    <property type="match status" value="1"/>
</dbReference>
<comment type="caution">
    <text evidence="3">The sequence shown here is derived from an EMBL/GenBank/DDBJ whole genome shotgun (WGS) entry which is preliminary data.</text>
</comment>
<sequence length="165" mass="19449">MEQLLAMRQQPPPPSPQHRNDAVERFRKMNPQEFSGGVNPMKAEEWIKSLEAIFEYLHFNDNERVSCAIFMLTTDARTWWESARVTIDVPTLTWVKFKEMFYNKYFTADVKARKIQDFLELKQNGMSVGRIWPLRRALPRNFNRAVVREVHEPSTNTIYPKVTTG</sequence>
<protein>
    <recommendedName>
        <fullName evidence="2">Retrotransposon gag domain-containing protein</fullName>
    </recommendedName>
</protein>
<name>A0A9Q0ZXF6_SALVM</name>
<dbReference type="EMBL" id="JAPFFL010000001">
    <property type="protein sequence ID" value="KAJ6750117.1"/>
    <property type="molecule type" value="Genomic_DNA"/>
</dbReference>
<evidence type="ECO:0000313" key="3">
    <source>
        <dbReference type="EMBL" id="KAJ6750117.1"/>
    </source>
</evidence>
<evidence type="ECO:0000256" key="1">
    <source>
        <dbReference type="SAM" id="MobiDB-lite"/>
    </source>
</evidence>
<keyword evidence="4" id="KW-1185">Reference proteome</keyword>
<reference evidence="3" key="1">
    <citation type="submission" date="2022-11" db="EMBL/GenBank/DDBJ databases">
        <authorList>
            <person name="Hyden B.L."/>
            <person name="Feng K."/>
            <person name="Yates T."/>
            <person name="Jawdy S."/>
            <person name="Smart L.B."/>
            <person name="Muchero W."/>
        </authorList>
    </citation>
    <scope>NUCLEOTIDE SEQUENCE</scope>
    <source>
        <tissue evidence="3">Shoot tip</tissue>
    </source>
</reference>
<evidence type="ECO:0000313" key="4">
    <source>
        <dbReference type="Proteomes" id="UP001151529"/>
    </source>
</evidence>
<evidence type="ECO:0000259" key="2">
    <source>
        <dbReference type="Pfam" id="PF03732"/>
    </source>
</evidence>
<organism evidence="3 4">
    <name type="scientific">Salix viminalis</name>
    <name type="common">Common osier</name>
    <name type="synonym">Basket willow</name>
    <dbReference type="NCBI Taxonomy" id="40686"/>
    <lineage>
        <taxon>Eukaryota</taxon>
        <taxon>Viridiplantae</taxon>
        <taxon>Streptophyta</taxon>
        <taxon>Embryophyta</taxon>
        <taxon>Tracheophyta</taxon>
        <taxon>Spermatophyta</taxon>
        <taxon>Magnoliopsida</taxon>
        <taxon>eudicotyledons</taxon>
        <taxon>Gunneridae</taxon>
        <taxon>Pentapetalae</taxon>
        <taxon>rosids</taxon>
        <taxon>fabids</taxon>
        <taxon>Malpighiales</taxon>
        <taxon>Salicaceae</taxon>
        <taxon>Saliceae</taxon>
        <taxon>Salix</taxon>
    </lineage>
</organism>
<gene>
    <name evidence="3" type="ORF">OIU85_000722</name>
</gene>
<accession>A0A9Q0ZXF6</accession>
<dbReference type="OrthoDB" id="913391at2759"/>
<feature type="region of interest" description="Disordered" evidence="1">
    <location>
        <begin position="1"/>
        <end position="20"/>
    </location>
</feature>
<proteinExistence type="predicted"/>
<reference evidence="3" key="2">
    <citation type="journal article" date="2023" name="Int. J. Mol. Sci.">
        <title>De Novo Assembly and Annotation of 11 Diverse Shrub Willow (Salix) Genomes Reveals Novel Gene Organization in Sex-Linked Regions.</title>
        <authorList>
            <person name="Hyden B."/>
            <person name="Feng K."/>
            <person name="Yates T.B."/>
            <person name="Jawdy S."/>
            <person name="Cereghino C."/>
            <person name="Smart L.B."/>
            <person name="Muchero W."/>
        </authorList>
    </citation>
    <scope>NUCLEOTIDE SEQUENCE [LARGE SCALE GENOMIC DNA]</scope>
    <source>
        <tissue evidence="3">Shoot tip</tissue>
    </source>
</reference>